<reference evidence="1 2" key="1">
    <citation type="journal article" date="2018" name="Nature">
        <title>A major lineage of non-tailed dsDNA viruses as unrecognized killers of marine bacteria.</title>
        <authorList>
            <person name="Kauffman K.M."/>
            <person name="Hussain F.A."/>
            <person name="Yang J."/>
            <person name="Arevalo P."/>
            <person name="Brown J.M."/>
            <person name="Chang W.K."/>
            <person name="VanInsberghe D."/>
            <person name="Elsherbini J."/>
            <person name="Sharma R.S."/>
            <person name="Cutler M.B."/>
            <person name="Kelly L."/>
            <person name="Polz M.F."/>
        </authorList>
    </citation>
    <scope>NUCLEOTIDE SEQUENCE [LARGE SCALE GENOMIC DNA]</scope>
    <source>
        <strain evidence="1 2">10N.222.46.E12</strain>
    </source>
</reference>
<protein>
    <submittedName>
        <fullName evidence="1">TnsD family Tn7-like transposition protein</fullName>
    </submittedName>
</protein>
<dbReference type="EMBL" id="CP170592">
    <property type="protein sequence ID" value="XNH96872.1"/>
    <property type="molecule type" value="Genomic_DNA"/>
</dbReference>
<dbReference type="Proteomes" id="UP000235310">
    <property type="component" value="Plasmid unnamed2"/>
</dbReference>
<sequence length="211" mass="24199">MSACEIIKKVKSKDKVTVSLPKDDAHLVSNPSEEKRKLWRNLIGKTPIKKARKLPGGGALYAWLYRNDRDWLLAFNRVHQSQSHVRQKKVDWSARDRALTKQLIRVVERLDTVIDGPRRSKNFLLKQLDDYGTVSKKLNLLPLLSLALNRYQESVFEFQARRLVMAVIAKSKIGSGMSRWQLMRSASLPSERIMPVIADLLGWVTTGSDYK</sequence>
<geneLocation type="plasmid" evidence="1 2">
    <name>unnamed2</name>
</geneLocation>
<evidence type="ECO:0000313" key="1">
    <source>
        <dbReference type="EMBL" id="XNH96872.1"/>
    </source>
</evidence>
<accession>A0ACD5G449</accession>
<evidence type="ECO:0000313" key="2">
    <source>
        <dbReference type="Proteomes" id="UP000235310"/>
    </source>
</evidence>
<gene>
    <name evidence="1" type="ORF">BCS90_24210</name>
</gene>
<proteinExistence type="predicted"/>
<keyword evidence="1" id="KW-0614">Plasmid</keyword>
<organism evidence="1 2">
    <name type="scientific">Vibrio cyclitrophicus</name>
    <dbReference type="NCBI Taxonomy" id="47951"/>
    <lineage>
        <taxon>Bacteria</taxon>
        <taxon>Pseudomonadati</taxon>
        <taxon>Pseudomonadota</taxon>
        <taxon>Gammaproteobacteria</taxon>
        <taxon>Vibrionales</taxon>
        <taxon>Vibrionaceae</taxon>
        <taxon>Vibrio</taxon>
    </lineage>
</organism>
<name>A0ACD5G449_9VIBR</name>